<keyword evidence="2" id="KW-0472">Membrane</keyword>
<evidence type="ECO:0000256" key="2">
    <source>
        <dbReference type="SAM" id="Phobius"/>
    </source>
</evidence>
<evidence type="ECO:0000256" key="1">
    <source>
        <dbReference type="SAM" id="MobiDB-lite"/>
    </source>
</evidence>
<dbReference type="Pfam" id="PF14344">
    <property type="entry name" value="DUF4397"/>
    <property type="match status" value="1"/>
</dbReference>
<proteinExistence type="predicted"/>
<accession>A0A1M6NH49</accession>
<dbReference type="InterPro" id="IPR025510">
    <property type="entry name" value="DUF4397"/>
</dbReference>
<reference evidence="5" key="1">
    <citation type="submission" date="2016-11" db="EMBL/GenBank/DDBJ databases">
        <authorList>
            <person name="Varghese N."/>
            <person name="Submissions S."/>
        </authorList>
    </citation>
    <scope>NUCLEOTIDE SEQUENCE [LARGE SCALE GENOMIC DNA]</scope>
    <source>
        <strain evidence="5">DX253</strain>
    </source>
</reference>
<sequence>MSDKRSFDRRGPDAATAALGEDFDATDSPETGVTGLENRHYADGRCGRFILVVADDATGMRETTRTLGVGLVALLVTLSVGFAGMGAMAEGNQSGDAQVRIAHMSPDAPPVDVLVDNETVVSNLSYGNVTDYTSLSAGEHNVTITAADDPSTVVFSDNVTFDADTNYTVAATGLISGSGDTAFEPVVYEDNFTAPDQGNASVRLVHVSPDAGPVDVTVAETNTTLFDNVSFRNATAYKQVPAGDYTLEVRPATANDSGEVLKTFNVSLSDRTVYSAFAAGYADNSSVPAGSPDRPLDLILVTDFTAAANETTTAAPATTTANETTTTMTETTTGEQTTTTTTTEQMTTTAMNETTTEQMTTTTMNETTTGEQMTTTTTAMNETTMANETTTTSK</sequence>
<evidence type="ECO:0000259" key="3">
    <source>
        <dbReference type="Pfam" id="PF14344"/>
    </source>
</evidence>
<gene>
    <name evidence="4" type="ORF">SAMN05444342_0049</name>
</gene>
<dbReference type="Proteomes" id="UP000184203">
    <property type="component" value="Unassembled WGS sequence"/>
</dbReference>
<feature type="transmembrane region" description="Helical" evidence="2">
    <location>
        <begin position="67"/>
        <end position="89"/>
    </location>
</feature>
<dbReference type="EMBL" id="FRAN01000001">
    <property type="protein sequence ID" value="SHJ95007.1"/>
    <property type="molecule type" value="Genomic_DNA"/>
</dbReference>
<feature type="compositionally biased region" description="Basic and acidic residues" evidence="1">
    <location>
        <begin position="1"/>
        <end position="12"/>
    </location>
</feature>
<feature type="domain" description="DUF4397" evidence="3">
    <location>
        <begin position="97"/>
        <end position="217"/>
    </location>
</feature>
<protein>
    <recommendedName>
        <fullName evidence="3">DUF4397 domain-containing protein</fullName>
    </recommendedName>
</protein>
<keyword evidence="5" id="KW-1185">Reference proteome</keyword>
<dbReference type="AlphaFoldDB" id="A0A1M6NH49"/>
<feature type="region of interest" description="Disordered" evidence="1">
    <location>
        <begin position="1"/>
        <end position="31"/>
    </location>
</feature>
<feature type="region of interest" description="Disordered" evidence="1">
    <location>
        <begin position="311"/>
        <end position="394"/>
    </location>
</feature>
<evidence type="ECO:0000313" key="4">
    <source>
        <dbReference type="EMBL" id="SHJ95007.1"/>
    </source>
</evidence>
<keyword evidence="2" id="KW-0812">Transmembrane</keyword>
<keyword evidence="2" id="KW-1133">Transmembrane helix</keyword>
<organism evidence="4 5">
    <name type="scientific">Haladaptatus paucihalophilus DX253</name>
    <dbReference type="NCBI Taxonomy" id="797209"/>
    <lineage>
        <taxon>Archaea</taxon>
        <taxon>Methanobacteriati</taxon>
        <taxon>Methanobacteriota</taxon>
        <taxon>Stenosarchaea group</taxon>
        <taxon>Halobacteria</taxon>
        <taxon>Halobacteriales</taxon>
        <taxon>Haladaptataceae</taxon>
        <taxon>Haladaptatus</taxon>
    </lineage>
</organism>
<name>A0A1M6NH49_HALPU</name>
<evidence type="ECO:0000313" key="5">
    <source>
        <dbReference type="Proteomes" id="UP000184203"/>
    </source>
</evidence>